<gene>
    <name evidence="1" type="ORF">ORR04_12210</name>
</gene>
<proteinExistence type="predicted"/>
<dbReference type="Gene3D" id="3.20.20.150">
    <property type="entry name" value="Divalent-metal-dependent TIM barrel enzymes"/>
    <property type="match status" value="1"/>
</dbReference>
<dbReference type="RefSeq" id="WP_267668722.1">
    <property type="nucleotide sequence ID" value="NZ_CP113118.1"/>
</dbReference>
<evidence type="ECO:0008006" key="3">
    <source>
        <dbReference type="Google" id="ProtNLM"/>
    </source>
</evidence>
<protein>
    <recommendedName>
        <fullName evidence="3">Sugar phosphate isomerase/epimerase</fullName>
    </recommendedName>
</protein>
<keyword evidence="1" id="KW-0614">Plasmid</keyword>
<dbReference type="InterPro" id="IPR036237">
    <property type="entry name" value="Xyl_isomerase-like_sf"/>
</dbReference>
<accession>A0AB38X983</accession>
<geneLocation type="plasmid" evidence="1 2">
    <name>pBRV276</name>
</geneLocation>
<dbReference type="Proteomes" id="UP001164768">
    <property type="component" value="Plasmid pBRV276"/>
</dbReference>
<reference evidence="1" key="1">
    <citation type="submission" date="2022-11" db="EMBL/GenBank/DDBJ databases">
        <title>Whole genome sequence of Levilactobacillus brevis SMB091.</title>
        <authorList>
            <person name="Kim J.-M."/>
            <person name="Kim O.-C."/>
            <person name="Choi Y.H."/>
            <person name="Han N.S."/>
            <person name="Hurh B."/>
        </authorList>
    </citation>
    <scope>NUCLEOTIDE SEQUENCE</scope>
    <source>
        <strain evidence="1">SMB091</strain>
        <plasmid evidence="1">pBRV276</plasmid>
    </source>
</reference>
<dbReference type="EMBL" id="CP113118">
    <property type="protein sequence ID" value="WAD02917.1"/>
    <property type="molecule type" value="Genomic_DNA"/>
</dbReference>
<evidence type="ECO:0000313" key="2">
    <source>
        <dbReference type="Proteomes" id="UP001164768"/>
    </source>
</evidence>
<dbReference type="AlphaFoldDB" id="A0AB38X983"/>
<organism evidence="1 2">
    <name type="scientific">Levilactobacillus brevis</name>
    <name type="common">Lactobacillus brevis</name>
    <dbReference type="NCBI Taxonomy" id="1580"/>
    <lineage>
        <taxon>Bacteria</taxon>
        <taxon>Bacillati</taxon>
        <taxon>Bacillota</taxon>
        <taxon>Bacilli</taxon>
        <taxon>Lactobacillales</taxon>
        <taxon>Lactobacillaceae</taxon>
        <taxon>Levilactobacillus</taxon>
    </lineage>
</organism>
<dbReference type="SUPFAM" id="SSF51658">
    <property type="entry name" value="Xylose isomerase-like"/>
    <property type="match status" value="1"/>
</dbReference>
<evidence type="ECO:0000313" key="1">
    <source>
        <dbReference type="EMBL" id="WAD02917.1"/>
    </source>
</evidence>
<name>A0AB38X983_LEVBR</name>
<sequence>MEPITRGGLELANEFILNTIAFKNDLDDGVSQANFVNIVAKLGFDAIEIRNEFLFGNNEELDKISQNANAAGLDVYYSVNDVLIKQGRVNDQLTKYKDEMKRLSAKHLKLNIGDISSMNFALINQQLKSFLNGKFDLVLENNQTIADSNLTNTEAFFKELDNSLYHQIYYCFDIANWKWLHENIDSATKILSGYTKYLHLKNVVGNSDHYTVTSLDEGSLDWRSLINQFRNADQYGIEYTGQTKTIKSDLEAIKKTLTASK</sequence>